<feature type="transmembrane region" description="Helical" evidence="1">
    <location>
        <begin position="33"/>
        <end position="54"/>
    </location>
</feature>
<keyword evidence="1" id="KW-0812">Transmembrane</keyword>
<accession>A0A837HR14</accession>
<reference evidence="2 3" key="1">
    <citation type="journal article" date="2015" name="Nature">
        <title>rRNA introns, odd ribosomes, and small enigmatic genomes across a large radiation of phyla.</title>
        <authorList>
            <person name="Brown C.T."/>
            <person name="Hug L.A."/>
            <person name="Thomas B.C."/>
            <person name="Sharon I."/>
            <person name="Castelle C.J."/>
            <person name="Singh A."/>
            <person name="Wilkins M.J."/>
            <person name="Williams K.H."/>
            <person name="Banfield J.F."/>
        </authorList>
    </citation>
    <scope>NUCLEOTIDE SEQUENCE [LARGE SCALE GENOMIC DNA]</scope>
</reference>
<keyword evidence="1" id="KW-1133">Transmembrane helix</keyword>
<organism evidence="2 3">
    <name type="scientific">Candidatus Nomurabacteria bacterium GW2011_GWD2_39_12</name>
    <dbReference type="NCBI Taxonomy" id="1618759"/>
    <lineage>
        <taxon>Bacteria</taxon>
        <taxon>Candidatus Nomuraibacteriota</taxon>
    </lineage>
</organism>
<keyword evidence="1" id="KW-0472">Membrane</keyword>
<name>A0A837HR14_9BACT</name>
<dbReference type="EMBL" id="LBWE01000004">
    <property type="protein sequence ID" value="KKR01999.1"/>
    <property type="molecule type" value="Genomic_DNA"/>
</dbReference>
<dbReference type="Pfam" id="PF09656">
    <property type="entry name" value="PGPGW"/>
    <property type="match status" value="1"/>
</dbReference>
<dbReference type="InterPro" id="IPR019099">
    <property type="entry name" value="Uncharacterised_PGPGW_TM"/>
</dbReference>
<dbReference type="Proteomes" id="UP000033998">
    <property type="component" value="Unassembled WGS sequence"/>
</dbReference>
<proteinExistence type="predicted"/>
<protein>
    <submittedName>
        <fullName evidence="2">Putative membrane protein</fullName>
    </submittedName>
</protein>
<evidence type="ECO:0000313" key="2">
    <source>
        <dbReference type="EMBL" id="KKR01999.1"/>
    </source>
</evidence>
<sequence>MQKKIKRAVVLTLGIIFIIFGLLGLALPFLQGIIFLFIGLVLLSFSSPKIRLWLEKHTAKYPHLFKLIKKTENLVAKIFGEI</sequence>
<gene>
    <name evidence="2" type="ORF">UT27_C0004G0070</name>
</gene>
<comment type="caution">
    <text evidence="2">The sequence shown here is derived from an EMBL/GenBank/DDBJ whole genome shotgun (WGS) entry which is preliminary data.</text>
</comment>
<dbReference type="AlphaFoldDB" id="A0A837HR14"/>
<evidence type="ECO:0000313" key="3">
    <source>
        <dbReference type="Proteomes" id="UP000033998"/>
    </source>
</evidence>
<feature type="transmembrane region" description="Helical" evidence="1">
    <location>
        <begin position="7"/>
        <end position="27"/>
    </location>
</feature>
<evidence type="ECO:0000256" key="1">
    <source>
        <dbReference type="SAM" id="Phobius"/>
    </source>
</evidence>